<dbReference type="AlphaFoldDB" id="A0A0F7TUS3"/>
<dbReference type="OrthoDB" id="2342176at2759"/>
<gene>
    <name evidence="3" type="ORF">PMG11_09011</name>
</gene>
<accession>A0A0F7TUS3</accession>
<keyword evidence="2" id="KW-0732">Signal</keyword>
<evidence type="ECO:0000313" key="4">
    <source>
        <dbReference type="Proteomes" id="UP000042958"/>
    </source>
</evidence>
<dbReference type="Gene3D" id="2.70.50.70">
    <property type="match status" value="1"/>
</dbReference>
<evidence type="ECO:0008006" key="5">
    <source>
        <dbReference type="Google" id="ProtNLM"/>
    </source>
</evidence>
<dbReference type="PANTHER" id="PTHR36182:SF2">
    <property type="entry name" value="LYTIC POLYSACCHARIDE MONOOXYGENASE"/>
    <property type="match status" value="1"/>
</dbReference>
<feature type="signal peptide" evidence="2">
    <location>
        <begin position="1"/>
        <end position="19"/>
    </location>
</feature>
<evidence type="ECO:0000313" key="3">
    <source>
        <dbReference type="EMBL" id="CEJ60438.1"/>
    </source>
</evidence>
<feature type="region of interest" description="Disordered" evidence="1">
    <location>
        <begin position="228"/>
        <end position="332"/>
    </location>
</feature>
<feature type="compositionally biased region" description="Low complexity" evidence="1">
    <location>
        <begin position="248"/>
        <end position="276"/>
    </location>
</feature>
<organism evidence="3 4">
    <name type="scientific">Penicillium brasilianum</name>
    <dbReference type="NCBI Taxonomy" id="104259"/>
    <lineage>
        <taxon>Eukaryota</taxon>
        <taxon>Fungi</taxon>
        <taxon>Dikarya</taxon>
        <taxon>Ascomycota</taxon>
        <taxon>Pezizomycotina</taxon>
        <taxon>Eurotiomycetes</taxon>
        <taxon>Eurotiomycetidae</taxon>
        <taxon>Eurotiales</taxon>
        <taxon>Aspergillaceae</taxon>
        <taxon>Penicillium</taxon>
    </lineage>
</organism>
<dbReference type="EMBL" id="CDHK01000008">
    <property type="protein sequence ID" value="CEJ60438.1"/>
    <property type="molecule type" value="Genomic_DNA"/>
</dbReference>
<reference evidence="4" key="1">
    <citation type="journal article" date="2015" name="Genome Announc.">
        <title>Draft genome sequence of the fungus Penicillium brasilianum MG11.</title>
        <authorList>
            <person name="Horn F."/>
            <person name="Linde J."/>
            <person name="Mattern D.J."/>
            <person name="Walther G."/>
            <person name="Guthke R."/>
            <person name="Brakhage A.A."/>
            <person name="Valiante V."/>
        </authorList>
    </citation>
    <scope>NUCLEOTIDE SEQUENCE [LARGE SCALE GENOMIC DNA]</scope>
    <source>
        <strain evidence="4">MG11</strain>
    </source>
</reference>
<keyword evidence="4" id="KW-1185">Reference proteome</keyword>
<evidence type="ECO:0000256" key="2">
    <source>
        <dbReference type="SAM" id="SignalP"/>
    </source>
</evidence>
<dbReference type="STRING" id="104259.A0A0F7TUS3"/>
<name>A0A0F7TUS3_PENBI</name>
<proteinExistence type="predicted"/>
<feature type="compositionally biased region" description="Low complexity" evidence="1">
    <location>
        <begin position="286"/>
        <end position="332"/>
    </location>
</feature>
<dbReference type="PANTHER" id="PTHR36182">
    <property type="entry name" value="PROTEIN, PUTATIVE (AFU_ORTHOLOGUE AFUA_6G10930)-RELATED"/>
    <property type="match status" value="1"/>
</dbReference>
<evidence type="ECO:0000256" key="1">
    <source>
        <dbReference type="SAM" id="MobiDB-lite"/>
    </source>
</evidence>
<dbReference type="Proteomes" id="UP000042958">
    <property type="component" value="Unassembled WGS sequence"/>
</dbReference>
<feature type="chain" id="PRO_5002522669" description="Lytic polysaccharide monooxygenase" evidence="2">
    <location>
        <begin position="20"/>
        <end position="403"/>
    </location>
</feature>
<sequence>MMLAKSFLIAALGASVANAHMIMTQPVPYGKDSLTNSPLDAQGGDFPCKLRTGTYDISQENVMAIGDVQQLRFQGGATHGGGSCQISLTEDRAPSKSSTWKVIKSIEGGCPANADGNLGSDASAADPYHFNFTIPDGIATGKYTLAWTWFNRIGNREMYMNCAPVTVTTGTSSKRSAEAPVIEQRSSSFPPMFVANINGCTTKEGVDIRFPQPGNVVEYDGNPTNLAPASDAACSGTPTFGGSGDTGSGTSSSGSDSGSSGSGSGSVASSTSAVSPPIETSSQAGVPAPTSTSTPAETTAPSVPQPVGSSTTSASPSESSSSDSSSSGSLTGSCSPEGSWNCIAGSSFQRCANGQWTPSQQMAAGTQCTAGKSSDLSISAIKAARAVSGLRFRKRFIGASHHV</sequence>
<protein>
    <recommendedName>
        <fullName evidence="5">Lytic polysaccharide monooxygenase</fullName>
    </recommendedName>
</protein>